<dbReference type="SMART" id="SM00717">
    <property type="entry name" value="SANT"/>
    <property type="match status" value="2"/>
</dbReference>
<evidence type="ECO:0000259" key="8">
    <source>
        <dbReference type="PROSITE" id="PS50090"/>
    </source>
</evidence>
<protein>
    <submittedName>
        <fullName evidence="10">Myb-related protein Zm38-like</fullName>
    </submittedName>
</protein>
<feature type="region of interest" description="Disordered" evidence="7">
    <location>
        <begin position="67"/>
        <end position="114"/>
    </location>
</feature>
<dbReference type="InterPro" id="IPR017930">
    <property type="entry name" value="Myb_dom"/>
</dbReference>
<dbReference type="STRING" id="4540.A0A3L6RTH5"/>
<evidence type="ECO:0000256" key="1">
    <source>
        <dbReference type="ARBA" id="ARBA00004123"/>
    </source>
</evidence>
<feature type="domain" description="HTH myb-type" evidence="9">
    <location>
        <begin position="232"/>
        <end position="286"/>
    </location>
</feature>
<evidence type="ECO:0000256" key="3">
    <source>
        <dbReference type="ARBA" id="ARBA00023015"/>
    </source>
</evidence>
<keyword evidence="4" id="KW-0238">DNA-binding</keyword>
<comment type="subcellular location">
    <subcellularLocation>
        <location evidence="1">Nucleus</location>
    </subcellularLocation>
</comment>
<dbReference type="PROSITE" id="PS50090">
    <property type="entry name" value="MYB_LIKE"/>
    <property type="match status" value="2"/>
</dbReference>
<comment type="caution">
    <text evidence="10">The sequence shown here is derived from an EMBL/GenBank/DDBJ whole genome shotgun (WGS) entry which is preliminary data.</text>
</comment>
<dbReference type="Gene3D" id="1.10.10.60">
    <property type="entry name" value="Homeodomain-like"/>
    <property type="match status" value="2"/>
</dbReference>
<dbReference type="SUPFAM" id="SSF46689">
    <property type="entry name" value="Homeodomain-like"/>
    <property type="match status" value="1"/>
</dbReference>
<evidence type="ECO:0000259" key="9">
    <source>
        <dbReference type="PROSITE" id="PS51294"/>
    </source>
</evidence>
<sequence>MAPPCRAPPAPRGAGGREGGGAAACAEPNRAPTAVAIGRERTVRAAASFLGACRGRRARCGHCAARARDERTRAPHAEGGEGGERAVRLAAGPPSGVSARHGNPRGSSPSDAGRGLSVQYYWGGTYASRPGHHARPRSIYAASQRHASPLRSVLSVRPAIAARPGARSGMGRSSCCEKEAGLKKGPWTPEEDQKLLAFIEQHGHGCWRSLPAKAGLRRCGKSCRLRWTNYLRPDIKRGKFTLQEEQTIIQLHALLGNRWSAIATHLPKRTDNEIKNYWNTHLKKRLAKMGIDPVTHKPRADAGAAASGARYRAAAHLSHTAQWESARLEAEARLAREAKLRALASPPTAPGASGLESPTSTLSFSESALFAGAAHDDAHGAGRAPAVLTPRSYGEAFGEQHRFGDDDAAAPGFLAGVLLDCAVAGAEQRFAAASADASVSEQQVEEDKGYWSSILNMVNSSMSSSLTSEAVTDQALYLLPAAEF</sequence>
<feature type="domain" description="HTH myb-type" evidence="9">
    <location>
        <begin position="179"/>
        <end position="231"/>
    </location>
</feature>
<evidence type="ECO:0000256" key="5">
    <source>
        <dbReference type="ARBA" id="ARBA00023163"/>
    </source>
</evidence>
<feature type="compositionally biased region" description="Basic and acidic residues" evidence="7">
    <location>
        <begin position="67"/>
        <end position="87"/>
    </location>
</feature>
<keyword evidence="11" id="KW-1185">Reference proteome</keyword>
<evidence type="ECO:0000256" key="4">
    <source>
        <dbReference type="ARBA" id="ARBA00023125"/>
    </source>
</evidence>
<dbReference type="Pfam" id="PF00249">
    <property type="entry name" value="Myb_DNA-binding"/>
    <property type="match status" value="2"/>
</dbReference>
<dbReference type="GO" id="GO:0005634">
    <property type="term" value="C:nucleus"/>
    <property type="evidence" value="ECO:0007669"/>
    <property type="project" value="UniProtKB-SubCell"/>
</dbReference>
<dbReference type="OrthoDB" id="2143914at2759"/>
<dbReference type="GO" id="GO:0003700">
    <property type="term" value="F:DNA-binding transcription factor activity"/>
    <property type="evidence" value="ECO:0007669"/>
    <property type="project" value="UniProtKB-ARBA"/>
</dbReference>
<dbReference type="Proteomes" id="UP000275267">
    <property type="component" value="Unassembled WGS sequence"/>
</dbReference>
<keyword evidence="5" id="KW-0804">Transcription</keyword>
<dbReference type="InterPro" id="IPR009057">
    <property type="entry name" value="Homeodomain-like_sf"/>
</dbReference>
<dbReference type="GO" id="GO:0051707">
    <property type="term" value="P:response to other organism"/>
    <property type="evidence" value="ECO:0007669"/>
    <property type="project" value="UniProtKB-ARBA"/>
</dbReference>
<accession>A0A3L6RTH5</accession>
<dbReference type="GO" id="GO:1901141">
    <property type="term" value="P:regulation of lignin biosynthetic process"/>
    <property type="evidence" value="ECO:0007669"/>
    <property type="project" value="UniProtKB-ARBA"/>
</dbReference>
<feature type="domain" description="Myb-like" evidence="8">
    <location>
        <begin position="179"/>
        <end position="231"/>
    </location>
</feature>
<dbReference type="EMBL" id="PQIB02000007">
    <property type="protein sequence ID" value="RLN09088.1"/>
    <property type="molecule type" value="Genomic_DNA"/>
</dbReference>
<proteinExistence type="predicted"/>
<feature type="compositionally biased region" description="Pro residues" evidence="7">
    <location>
        <begin position="1"/>
        <end position="11"/>
    </location>
</feature>
<dbReference type="PROSITE" id="PS51294">
    <property type="entry name" value="HTH_MYB"/>
    <property type="match status" value="2"/>
</dbReference>
<name>A0A3L6RTH5_PANMI</name>
<keyword evidence="3" id="KW-0805">Transcription regulation</keyword>
<dbReference type="PANTHER" id="PTHR10641:SF961">
    <property type="entry name" value="DNA BINDING PROTEIN"/>
    <property type="match status" value="1"/>
</dbReference>
<organism evidence="10 11">
    <name type="scientific">Panicum miliaceum</name>
    <name type="common">Proso millet</name>
    <name type="synonym">Broomcorn millet</name>
    <dbReference type="NCBI Taxonomy" id="4540"/>
    <lineage>
        <taxon>Eukaryota</taxon>
        <taxon>Viridiplantae</taxon>
        <taxon>Streptophyta</taxon>
        <taxon>Embryophyta</taxon>
        <taxon>Tracheophyta</taxon>
        <taxon>Spermatophyta</taxon>
        <taxon>Magnoliopsida</taxon>
        <taxon>Liliopsida</taxon>
        <taxon>Poales</taxon>
        <taxon>Poaceae</taxon>
        <taxon>PACMAD clade</taxon>
        <taxon>Panicoideae</taxon>
        <taxon>Panicodae</taxon>
        <taxon>Paniceae</taxon>
        <taxon>Panicinae</taxon>
        <taxon>Panicum</taxon>
        <taxon>Panicum sect. Panicum</taxon>
    </lineage>
</organism>
<gene>
    <name evidence="10" type="ORF">C2845_PM11G09100</name>
</gene>
<dbReference type="CDD" id="cd00167">
    <property type="entry name" value="SANT"/>
    <property type="match status" value="2"/>
</dbReference>
<evidence type="ECO:0000313" key="11">
    <source>
        <dbReference type="Proteomes" id="UP000275267"/>
    </source>
</evidence>
<evidence type="ECO:0000256" key="2">
    <source>
        <dbReference type="ARBA" id="ARBA00022737"/>
    </source>
</evidence>
<evidence type="ECO:0000256" key="7">
    <source>
        <dbReference type="SAM" id="MobiDB-lite"/>
    </source>
</evidence>
<feature type="region of interest" description="Disordered" evidence="7">
    <location>
        <begin position="1"/>
        <end position="26"/>
    </location>
</feature>
<feature type="domain" description="Myb-like" evidence="8">
    <location>
        <begin position="232"/>
        <end position="282"/>
    </location>
</feature>
<keyword evidence="6" id="KW-0539">Nucleus</keyword>
<dbReference type="FunFam" id="1.10.10.60:FF:000394">
    <property type="entry name" value="MYB transcription factor"/>
    <property type="match status" value="1"/>
</dbReference>
<dbReference type="AlphaFoldDB" id="A0A3L6RTH5"/>
<dbReference type="FunFam" id="1.10.10.60:FF:000001">
    <property type="entry name" value="MYB-related transcription factor"/>
    <property type="match status" value="1"/>
</dbReference>
<dbReference type="InterPro" id="IPR001005">
    <property type="entry name" value="SANT/Myb"/>
</dbReference>
<keyword evidence="2" id="KW-0677">Repeat</keyword>
<evidence type="ECO:0000313" key="10">
    <source>
        <dbReference type="EMBL" id="RLN09088.1"/>
    </source>
</evidence>
<dbReference type="PANTHER" id="PTHR10641">
    <property type="entry name" value="MYB FAMILY TRANSCRIPTION FACTOR"/>
    <property type="match status" value="1"/>
</dbReference>
<feature type="compositionally biased region" description="Gly residues" evidence="7">
    <location>
        <begin position="13"/>
        <end position="22"/>
    </location>
</feature>
<evidence type="ECO:0000256" key="6">
    <source>
        <dbReference type="ARBA" id="ARBA00023242"/>
    </source>
</evidence>
<dbReference type="InterPro" id="IPR015495">
    <property type="entry name" value="Myb_TF_plants"/>
</dbReference>
<reference evidence="11" key="1">
    <citation type="journal article" date="2019" name="Nat. Commun.">
        <title>The genome of broomcorn millet.</title>
        <authorList>
            <person name="Zou C."/>
            <person name="Miki D."/>
            <person name="Li D."/>
            <person name="Tang Q."/>
            <person name="Xiao L."/>
            <person name="Rajput S."/>
            <person name="Deng P."/>
            <person name="Jia W."/>
            <person name="Huang R."/>
            <person name="Zhang M."/>
            <person name="Sun Y."/>
            <person name="Hu J."/>
            <person name="Fu X."/>
            <person name="Schnable P.S."/>
            <person name="Li F."/>
            <person name="Zhang H."/>
            <person name="Feng B."/>
            <person name="Zhu X."/>
            <person name="Liu R."/>
            <person name="Schnable J.C."/>
            <person name="Zhu J.-K."/>
            <person name="Zhang H."/>
        </authorList>
    </citation>
    <scope>NUCLEOTIDE SEQUENCE [LARGE SCALE GENOMIC DNA]</scope>
</reference>
<dbReference type="GO" id="GO:0000976">
    <property type="term" value="F:transcription cis-regulatory region binding"/>
    <property type="evidence" value="ECO:0007669"/>
    <property type="project" value="UniProtKB-ARBA"/>
</dbReference>